<dbReference type="Proteomes" id="UP001172386">
    <property type="component" value="Unassembled WGS sequence"/>
</dbReference>
<keyword evidence="2" id="KW-1185">Reference proteome</keyword>
<protein>
    <submittedName>
        <fullName evidence="1">Uncharacterized protein</fullName>
    </submittedName>
</protein>
<reference evidence="1" key="1">
    <citation type="submission" date="2022-10" db="EMBL/GenBank/DDBJ databases">
        <title>Culturing micro-colonial fungi from biological soil crusts in the Mojave desert and describing Neophaeococcomyces mojavensis, and introducing the new genera and species Taxawa tesnikishii.</title>
        <authorList>
            <person name="Kurbessoian T."/>
            <person name="Stajich J.E."/>
        </authorList>
    </citation>
    <scope>NUCLEOTIDE SEQUENCE</scope>
    <source>
        <strain evidence="1">JES_112</strain>
    </source>
</reference>
<comment type="caution">
    <text evidence="1">The sequence shown here is derived from an EMBL/GenBank/DDBJ whole genome shotgun (WGS) entry which is preliminary data.</text>
</comment>
<gene>
    <name evidence="1" type="ORF">H2198_004263</name>
</gene>
<evidence type="ECO:0000313" key="2">
    <source>
        <dbReference type="Proteomes" id="UP001172386"/>
    </source>
</evidence>
<accession>A0ACC3A9A9</accession>
<dbReference type="EMBL" id="JAPDRQ010000063">
    <property type="protein sequence ID" value="KAJ9657502.1"/>
    <property type="molecule type" value="Genomic_DNA"/>
</dbReference>
<proteinExistence type="predicted"/>
<evidence type="ECO:0000313" key="1">
    <source>
        <dbReference type="EMBL" id="KAJ9657502.1"/>
    </source>
</evidence>
<sequence length="544" mass="62409">MLNKTTYSKVACVGTGVSGIGLGASLKRWYGETDIKFFERSNHPCGTWNINRYPGCACDVPSALYSLSYEQNTDWSRVLPTNEEIERYLLKIATKYDLLPKMTFQVEVKECRWIEECNRWRLFIHDLVQDKEFIHESSILFSAAGQLVYPRELDVPGVKSFKGDIFHSARWRSDVRLEDKAIVNQTKSLTQIVRSKHWVFPPVDMPYPSWLRWAFKHVLLFLRLHRFQIFLLAEKDFQLFPMTKRGAQLRASRRKAVERYMRSTAPSKHHDLLIPDFDLGCKRRIFDCGYLKSLHAPNLVLTDRKALEIVPEGVRTATGIIKADIIVMANGFRTNEFISPMVVTGRNGQTLTDHWKKFGGPEAYNCSVMNGFPNFFMILGPNAATGHTSAIMASENTINYALRILKPVISGDATTVEIREDAEVSYAYRMQEDMKKTVWNSGCQSWYVKVNDKEGGSWNAMSYPYSQAHFWYRSLFPVWKDWNIGVSMTFVSQVVGLISMQGKTKRTYNQLIPHFLLLSACLLFLGLIKRGAIANSPELTKGFY</sequence>
<name>A0ACC3A9A9_9EURO</name>
<organism evidence="1 2">
    <name type="scientific">Neophaeococcomyces mojaviensis</name>
    <dbReference type="NCBI Taxonomy" id="3383035"/>
    <lineage>
        <taxon>Eukaryota</taxon>
        <taxon>Fungi</taxon>
        <taxon>Dikarya</taxon>
        <taxon>Ascomycota</taxon>
        <taxon>Pezizomycotina</taxon>
        <taxon>Eurotiomycetes</taxon>
        <taxon>Chaetothyriomycetidae</taxon>
        <taxon>Chaetothyriales</taxon>
        <taxon>Chaetothyriales incertae sedis</taxon>
        <taxon>Neophaeococcomyces</taxon>
    </lineage>
</organism>